<name>A0A0F2M596_SPOSC</name>
<dbReference type="GeneID" id="27662605"/>
<gene>
    <name evidence="2" type="ORF">SPSK_00355</name>
</gene>
<sequence>MPGKPAMRGGYNNPGAQHYGSSPQGLHQHGPPHRNGSGHFSSKNYQGHNIHNNSYHHNGVSQPQVNHTNGPPAAHQNRPTGDVPEEAK</sequence>
<accession>A0A0F2M596</accession>
<reference evidence="2 3" key="1">
    <citation type="journal article" date="2014" name="BMC Genomics">
        <title>Comparative genomics of the major fungal agents of human and animal Sporotrichosis: Sporothrix schenckii and Sporothrix brasiliensis.</title>
        <authorList>
            <person name="Teixeira M.M."/>
            <person name="de Almeida L.G."/>
            <person name="Kubitschek-Barreira P."/>
            <person name="Alves F.L."/>
            <person name="Kioshima E.S."/>
            <person name="Abadio A.K."/>
            <person name="Fernandes L."/>
            <person name="Derengowski L.S."/>
            <person name="Ferreira K.S."/>
            <person name="Souza R.C."/>
            <person name="Ruiz J.C."/>
            <person name="de Andrade N.C."/>
            <person name="Paes H.C."/>
            <person name="Nicola A.M."/>
            <person name="Albuquerque P."/>
            <person name="Gerber A.L."/>
            <person name="Martins V.P."/>
            <person name="Peconick L.D."/>
            <person name="Neto A.V."/>
            <person name="Chaucanez C.B."/>
            <person name="Silva P.A."/>
            <person name="Cunha O.L."/>
            <person name="de Oliveira F.F."/>
            <person name="dos Santos T.C."/>
            <person name="Barros A.L."/>
            <person name="Soares M.A."/>
            <person name="de Oliveira L.M."/>
            <person name="Marini M.M."/>
            <person name="Villalobos-Duno H."/>
            <person name="Cunha M.M."/>
            <person name="de Hoog S."/>
            <person name="da Silveira J.F."/>
            <person name="Henrissat B."/>
            <person name="Nino-Vega G.A."/>
            <person name="Cisalpino P.S."/>
            <person name="Mora-Montes H.M."/>
            <person name="Almeida S.R."/>
            <person name="Stajich J.E."/>
            <person name="Lopes-Bezerra L.M."/>
            <person name="Vasconcelos A.T."/>
            <person name="Felipe M.S."/>
        </authorList>
    </citation>
    <scope>NUCLEOTIDE SEQUENCE [LARGE SCALE GENOMIC DNA]</scope>
    <source>
        <strain evidence="2 3">1099-18</strain>
    </source>
</reference>
<evidence type="ECO:0000313" key="3">
    <source>
        <dbReference type="Proteomes" id="UP000033710"/>
    </source>
</evidence>
<dbReference type="VEuPathDB" id="FungiDB:SPSK_00355"/>
<dbReference type="RefSeq" id="XP_016586621.1">
    <property type="nucleotide sequence ID" value="XM_016727328.1"/>
</dbReference>
<proteinExistence type="predicted"/>
<dbReference type="KEGG" id="ssck:SPSK_00355"/>
<reference evidence="2 3" key="2">
    <citation type="journal article" date="2015" name="Eukaryot. Cell">
        <title>Asexual propagation of a virulent clone complex in a human and feline outbreak of sporotrichosis.</title>
        <authorList>
            <person name="Teixeira Mde M."/>
            <person name="Rodrigues A.M."/>
            <person name="Tsui C.K."/>
            <person name="de Almeida L.G."/>
            <person name="Van Diepeningen A.D."/>
            <person name="van den Ende B.G."/>
            <person name="Fernandes G.F."/>
            <person name="Kano R."/>
            <person name="Hamelin R.C."/>
            <person name="Lopes-Bezerra L.M."/>
            <person name="Vasconcelos A.T."/>
            <person name="de Hoog S."/>
            <person name="de Camargo Z.P."/>
            <person name="Felipe M.S."/>
        </authorList>
    </citation>
    <scope>NUCLEOTIDE SEQUENCE [LARGE SCALE GENOMIC DNA]</scope>
    <source>
        <strain evidence="2 3">1099-18</strain>
    </source>
</reference>
<dbReference type="AlphaFoldDB" id="A0A0F2M596"/>
<comment type="caution">
    <text evidence="2">The sequence shown here is derived from an EMBL/GenBank/DDBJ whole genome shotgun (WGS) entry which is preliminary data.</text>
</comment>
<feature type="compositionally biased region" description="Polar residues" evidence="1">
    <location>
        <begin position="38"/>
        <end position="69"/>
    </location>
</feature>
<protein>
    <submittedName>
        <fullName evidence="2">Uncharacterized protein</fullName>
    </submittedName>
</protein>
<evidence type="ECO:0000313" key="2">
    <source>
        <dbReference type="EMBL" id="KJR83945.1"/>
    </source>
</evidence>
<evidence type="ECO:0000256" key="1">
    <source>
        <dbReference type="SAM" id="MobiDB-lite"/>
    </source>
</evidence>
<organism evidence="2 3">
    <name type="scientific">Sporothrix schenckii 1099-18</name>
    <dbReference type="NCBI Taxonomy" id="1397361"/>
    <lineage>
        <taxon>Eukaryota</taxon>
        <taxon>Fungi</taxon>
        <taxon>Dikarya</taxon>
        <taxon>Ascomycota</taxon>
        <taxon>Pezizomycotina</taxon>
        <taxon>Sordariomycetes</taxon>
        <taxon>Sordariomycetidae</taxon>
        <taxon>Ophiostomatales</taxon>
        <taxon>Ophiostomataceae</taxon>
        <taxon>Sporothrix</taxon>
    </lineage>
</organism>
<dbReference type="Proteomes" id="UP000033710">
    <property type="component" value="Unassembled WGS sequence"/>
</dbReference>
<feature type="region of interest" description="Disordered" evidence="1">
    <location>
        <begin position="1"/>
        <end position="88"/>
    </location>
</feature>
<dbReference type="EMBL" id="AXCR01000008">
    <property type="protein sequence ID" value="KJR83945.1"/>
    <property type="molecule type" value="Genomic_DNA"/>
</dbReference>